<comment type="similarity">
    <text evidence="1">Belongs to the universal stress protein A family.</text>
</comment>
<dbReference type="InterPro" id="IPR006015">
    <property type="entry name" value="Universal_stress_UspA"/>
</dbReference>
<dbReference type="PANTHER" id="PTHR46268:SF6">
    <property type="entry name" value="UNIVERSAL STRESS PROTEIN UP12"/>
    <property type="match status" value="1"/>
</dbReference>
<feature type="domain" description="UspA" evidence="2">
    <location>
        <begin position="218"/>
        <end position="274"/>
    </location>
</feature>
<dbReference type="Pfam" id="PF00582">
    <property type="entry name" value="Usp"/>
    <property type="match status" value="1"/>
</dbReference>
<dbReference type="CDD" id="cd00293">
    <property type="entry name" value="USP-like"/>
    <property type="match status" value="1"/>
</dbReference>
<evidence type="ECO:0000256" key="1">
    <source>
        <dbReference type="ARBA" id="ARBA00008791"/>
    </source>
</evidence>
<evidence type="ECO:0000313" key="3">
    <source>
        <dbReference type="EMBL" id="CUH74677.1"/>
    </source>
</evidence>
<keyword evidence="4" id="KW-1185">Reference proteome</keyword>
<dbReference type="Proteomes" id="UP000052022">
    <property type="component" value="Unassembled WGS sequence"/>
</dbReference>
<dbReference type="InterPro" id="IPR006016">
    <property type="entry name" value="UspA"/>
</dbReference>
<sequence>MSIKSILVAYNGSDSSDAAMRLAKLMHRKYDAHVTGLLAHQSAQSRLRQETWIPSDMKDVLGALEDKEHTRIKDAFLKVGYPEVGPDHLHWIEQFGNSDQTVADYSLMFDVTVVGRRDILVGNRRYDLHPDRIAARSGRPVIVVPRKYDVEAIHEHAVLAWDGNRAAANALWSAMSILETKQRVTIVTVDNKKVGKPLPGIDVITAIERHGVQANLITVKPSSGGAAKAILDCCEQEGAGLLVMGVRQTTSFREELFGGTGKSVLENANIPVLLAQ</sequence>
<proteinExistence type="inferred from homology"/>
<dbReference type="RefSeq" id="WP_058288199.1">
    <property type="nucleotide sequence ID" value="NZ_CYSD01000002.1"/>
</dbReference>
<organism evidence="3 4">
    <name type="scientific">Tritonibacter multivorans</name>
    <dbReference type="NCBI Taxonomy" id="928856"/>
    <lineage>
        <taxon>Bacteria</taxon>
        <taxon>Pseudomonadati</taxon>
        <taxon>Pseudomonadota</taxon>
        <taxon>Alphaproteobacteria</taxon>
        <taxon>Rhodobacterales</taxon>
        <taxon>Paracoccaceae</taxon>
        <taxon>Tritonibacter</taxon>
    </lineage>
</organism>
<dbReference type="OrthoDB" id="9804721at2"/>
<dbReference type="Gene3D" id="3.40.50.12370">
    <property type="match status" value="1"/>
</dbReference>
<evidence type="ECO:0000259" key="2">
    <source>
        <dbReference type="Pfam" id="PF00582"/>
    </source>
</evidence>
<dbReference type="PANTHER" id="PTHR46268">
    <property type="entry name" value="STRESS RESPONSE PROTEIN NHAX"/>
    <property type="match status" value="1"/>
</dbReference>
<name>A0A0P1FZD0_9RHOB</name>
<dbReference type="EMBL" id="CYSD01000002">
    <property type="protein sequence ID" value="CUH74677.1"/>
    <property type="molecule type" value="Genomic_DNA"/>
</dbReference>
<dbReference type="PRINTS" id="PR01438">
    <property type="entry name" value="UNVRSLSTRESS"/>
</dbReference>
<dbReference type="STRING" id="928856.SAMN04488049_1272"/>
<evidence type="ECO:0000313" key="4">
    <source>
        <dbReference type="Proteomes" id="UP000052022"/>
    </source>
</evidence>
<gene>
    <name evidence="3" type="ORF">TRM7557_00029</name>
</gene>
<dbReference type="AlphaFoldDB" id="A0A0P1FZD0"/>
<accession>A0A0P1FZD0</accession>
<reference evidence="3 4" key="1">
    <citation type="submission" date="2015-09" db="EMBL/GenBank/DDBJ databases">
        <authorList>
            <consortium name="Swine Surveillance"/>
        </authorList>
    </citation>
    <scope>NUCLEOTIDE SEQUENCE [LARGE SCALE GENOMIC DNA]</scope>
    <source>
        <strain evidence="3 4">CECT 7557</strain>
    </source>
</reference>
<dbReference type="SUPFAM" id="SSF52402">
    <property type="entry name" value="Adenine nucleotide alpha hydrolases-like"/>
    <property type="match status" value="2"/>
</dbReference>
<protein>
    <submittedName>
        <fullName evidence="3">Universal stress protein family protein</fullName>
    </submittedName>
</protein>